<feature type="non-terminal residue" evidence="2">
    <location>
        <position position="190"/>
    </location>
</feature>
<keyword evidence="3" id="KW-1185">Reference proteome</keyword>
<protein>
    <submittedName>
        <fullName evidence="2">Uncharacterized protein</fullName>
    </submittedName>
</protein>
<dbReference type="EMBL" id="JACEIK010144846">
    <property type="protein sequence ID" value="MCE5167531.1"/>
    <property type="molecule type" value="Genomic_DNA"/>
</dbReference>
<name>A0ABS8Y787_DATST</name>
<proteinExistence type="predicted"/>
<sequence>RPSPLLLLSPTSETTLPAAASPPLPSPFNSSYPLVFLSFAAPPSLPLASSPPFSPAKLHRTTYPSLTLRTGDKSLPTAAMPVSLFPSTPDLPHHCMNAGKTATVPVSTSPLPWSFSPAKQHQPHTLFSSPPNLTTADQKSTAKIQHHHTRRQPPPPAAAILFPFSPFAGESDPSLRLPPNRWIGQICDLS</sequence>
<organism evidence="2 3">
    <name type="scientific">Datura stramonium</name>
    <name type="common">Jimsonweed</name>
    <name type="synonym">Common thornapple</name>
    <dbReference type="NCBI Taxonomy" id="4076"/>
    <lineage>
        <taxon>Eukaryota</taxon>
        <taxon>Viridiplantae</taxon>
        <taxon>Streptophyta</taxon>
        <taxon>Embryophyta</taxon>
        <taxon>Tracheophyta</taxon>
        <taxon>Spermatophyta</taxon>
        <taxon>Magnoliopsida</taxon>
        <taxon>eudicotyledons</taxon>
        <taxon>Gunneridae</taxon>
        <taxon>Pentapetalae</taxon>
        <taxon>asterids</taxon>
        <taxon>lamiids</taxon>
        <taxon>Solanales</taxon>
        <taxon>Solanaceae</taxon>
        <taxon>Solanoideae</taxon>
        <taxon>Datureae</taxon>
        <taxon>Datura</taxon>
    </lineage>
</organism>
<feature type="region of interest" description="Disordered" evidence="1">
    <location>
        <begin position="1"/>
        <end position="23"/>
    </location>
</feature>
<evidence type="ECO:0000313" key="3">
    <source>
        <dbReference type="Proteomes" id="UP000823775"/>
    </source>
</evidence>
<accession>A0ABS8Y787</accession>
<evidence type="ECO:0000313" key="2">
    <source>
        <dbReference type="EMBL" id="MCE5167531.1"/>
    </source>
</evidence>
<dbReference type="Proteomes" id="UP000823775">
    <property type="component" value="Unassembled WGS sequence"/>
</dbReference>
<reference evidence="2 3" key="1">
    <citation type="journal article" date="2021" name="BMC Genomics">
        <title>Datura genome reveals duplications of psychoactive alkaloid biosynthetic genes and high mutation rate following tissue culture.</title>
        <authorList>
            <person name="Rajewski A."/>
            <person name="Carter-House D."/>
            <person name="Stajich J."/>
            <person name="Litt A."/>
        </authorList>
    </citation>
    <scope>NUCLEOTIDE SEQUENCE [LARGE SCALE GENOMIC DNA]</scope>
    <source>
        <strain evidence="2">AR-01</strain>
    </source>
</reference>
<gene>
    <name evidence="2" type="ORF">HAX54_008530</name>
</gene>
<evidence type="ECO:0000256" key="1">
    <source>
        <dbReference type="SAM" id="MobiDB-lite"/>
    </source>
</evidence>
<feature type="compositionally biased region" description="Low complexity" evidence="1">
    <location>
        <begin position="1"/>
        <end position="19"/>
    </location>
</feature>
<comment type="caution">
    <text evidence="2">The sequence shown here is derived from an EMBL/GenBank/DDBJ whole genome shotgun (WGS) entry which is preliminary data.</text>
</comment>
<feature type="region of interest" description="Disordered" evidence="1">
    <location>
        <begin position="119"/>
        <end position="159"/>
    </location>
</feature>
<feature type="compositionally biased region" description="Polar residues" evidence="1">
    <location>
        <begin position="119"/>
        <end position="143"/>
    </location>
</feature>
<feature type="non-terminal residue" evidence="2">
    <location>
        <position position="1"/>
    </location>
</feature>